<proteinExistence type="predicted"/>
<dbReference type="Proteomes" id="UP000887159">
    <property type="component" value="Unassembled WGS sequence"/>
</dbReference>
<evidence type="ECO:0000256" key="1">
    <source>
        <dbReference type="SAM" id="MobiDB-lite"/>
    </source>
</evidence>
<feature type="region of interest" description="Disordered" evidence="1">
    <location>
        <begin position="1"/>
        <end position="30"/>
    </location>
</feature>
<keyword evidence="3" id="KW-1185">Reference proteome</keyword>
<protein>
    <submittedName>
        <fullName evidence="2">Uncharacterized protein</fullName>
    </submittedName>
</protein>
<dbReference type="AlphaFoldDB" id="A0A8X6VI93"/>
<dbReference type="EMBL" id="BMAU01021266">
    <property type="protein sequence ID" value="GFY07010.1"/>
    <property type="molecule type" value="Genomic_DNA"/>
</dbReference>
<sequence>MRQKSLGTSDLYGKSSERHQDSIPPLNNKGHQFAIAVTTTRGSQDIMRLMCGGMRILMINLRGHCSQDSSVGVMKLSL</sequence>
<gene>
    <name evidence="2" type="ORF">TNCV_4202811</name>
</gene>
<organism evidence="2 3">
    <name type="scientific">Trichonephila clavipes</name>
    <name type="common">Golden silk orbweaver</name>
    <name type="synonym">Nephila clavipes</name>
    <dbReference type="NCBI Taxonomy" id="2585209"/>
    <lineage>
        <taxon>Eukaryota</taxon>
        <taxon>Metazoa</taxon>
        <taxon>Ecdysozoa</taxon>
        <taxon>Arthropoda</taxon>
        <taxon>Chelicerata</taxon>
        <taxon>Arachnida</taxon>
        <taxon>Araneae</taxon>
        <taxon>Araneomorphae</taxon>
        <taxon>Entelegynae</taxon>
        <taxon>Araneoidea</taxon>
        <taxon>Nephilidae</taxon>
        <taxon>Trichonephila</taxon>
    </lineage>
</organism>
<comment type="caution">
    <text evidence="2">The sequence shown here is derived from an EMBL/GenBank/DDBJ whole genome shotgun (WGS) entry which is preliminary data.</text>
</comment>
<name>A0A8X6VI93_TRICX</name>
<reference evidence="2" key="1">
    <citation type="submission" date="2020-08" db="EMBL/GenBank/DDBJ databases">
        <title>Multicomponent nature underlies the extraordinary mechanical properties of spider dragline silk.</title>
        <authorList>
            <person name="Kono N."/>
            <person name="Nakamura H."/>
            <person name="Mori M."/>
            <person name="Yoshida Y."/>
            <person name="Ohtoshi R."/>
            <person name="Malay A.D."/>
            <person name="Moran D.A.P."/>
            <person name="Tomita M."/>
            <person name="Numata K."/>
            <person name="Arakawa K."/>
        </authorList>
    </citation>
    <scope>NUCLEOTIDE SEQUENCE</scope>
</reference>
<evidence type="ECO:0000313" key="2">
    <source>
        <dbReference type="EMBL" id="GFY07010.1"/>
    </source>
</evidence>
<evidence type="ECO:0000313" key="3">
    <source>
        <dbReference type="Proteomes" id="UP000887159"/>
    </source>
</evidence>
<accession>A0A8X6VI93</accession>